<name>A0ABW0VS43_9BACL</name>
<dbReference type="InterPro" id="IPR055170">
    <property type="entry name" value="GFO_IDH_MocA-like_dom"/>
</dbReference>
<protein>
    <submittedName>
        <fullName evidence="5">Gfo/Idh/MocA family protein</fullName>
    </submittedName>
</protein>
<dbReference type="InterPro" id="IPR036291">
    <property type="entry name" value="NAD(P)-bd_dom_sf"/>
</dbReference>
<comment type="similarity">
    <text evidence="1">Belongs to the Gfo/Idh/MocA family.</text>
</comment>
<dbReference type="RefSeq" id="WP_379186148.1">
    <property type="nucleotide sequence ID" value="NZ_JBHSOW010000005.1"/>
</dbReference>
<evidence type="ECO:0000259" key="3">
    <source>
        <dbReference type="Pfam" id="PF01408"/>
    </source>
</evidence>
<evidence type="ECO:0000256" key="1">
    <source>
        <dbReference type="ARBA" id="ARBA00010928"/>
    </source>
</evidence>
<evidence type="ECO:0000256" key="2">
    <source>
        <dbReference type="ARBA" id="ARBA00023002"/>
    </source>
</evidence>
<feature type="domain" description="GFO/IDH/MocA-like oxidoreductase" evidence="4">
    <location>
        <begin position="133"/>
        <end position="249"/>
    </location>
</feature>
<evidence type="ECO:0000259" key="4">
    <source>
        <dbReference type="Pfam" id="PF22725"/>
    </source>
</evidence>
<dbReference type="Pfam" id="PF01408">
    <property type="entry name" value="GFO_IDH_MocA"/>
    <property type="match status" value="1"/>
</dbReference>
<dbReference type="Proteomes" id="UP001596047">
    <property type="component" value="Unassembled WGS sequence"/>
</dbReference>
<dbReference type="Gene3D" id="3.30.360.10">
    <property type="entry name" value="Dihydrodipicolinate Reductase, domain 2"/>
    <property type="match status" value="1"/>
</dbReference>
<dbReference type="EMBL" id="JBHSOW010000005">
    <property type="protein sequence ID" value="MFC5647699.1"/>
    <property type="molecule type" value="Genomic_DNA"/>
</dbReference>
<dbReference type="Pfam" id="PF22725">
    <property type="entry name" value="GFO_IDH_MocA_C3"/>
    <property type="match status" value="1"/>
</dbReference>
<feature type="domain" description="Gfo/Idh/MocA-like oxidoreductase N-terminal" evidence="3">
    <location>
        <begin position="6"/>
        <end position="118"/>
    </location>
</feature>
<gene>
    <name evidence="5" type="ORF">ACFPYJ_00930</name>
</gene>
<evidence type="ECO:0000313" key="6">
    <source>
        <dbReference type="Proteomes" id="UP001596047"/>
    </source>
</evidence>
<dbReference type="InterPro" id="IPR050984">
    <property type="entry name" value="Gfo/Idh/MocA_domain"/>
</dbReference>
<proteinExistence type="inferred from homology"/>
<dbReference type="Gene3D" id="3.40.50.720">
    <property type="entry name" value="NAD(P)-binding Rossmann-like Domain"/>
    <property type="match status" value="1"/>
</dbReference>
<dbReference type="PANTHER" id="PTHR22604">
    <property type="entry name" value="OXIDOREDUCTASES"/>
    <property type="match status" value="1"/>
</dbReference>
<organism evidence="5 6">
    <name type="scientific">Paenibacillus solisilvae</name>
    <dbReference type="NCBI Taxonomy" id="2486751"/>
    <lineage>
        <taxon>Bacteria</taxon>
        <taxon>Bacillati</taxon>
        <taxon>Bacillota</taxon>
        <taxon>Bacilli</taxon>
        <taxon>Bacillales</taxon>
        <taxon>Paenibacillaceae</taxon>
        <taxon>Paenibacillus</taxon>
    </lineage>
</organism>
<comment type="caution">
    <text evidence="5">The sequence shown here is derived from an EMBL/GenBank/DDBJ whole genome shotgun (WGS) entry which is preliminary data.</text>
</comment>
<dbReference type="InterPro" id="IPR000683">
    <property type="entry name" value="Gfo/Idh/MocA-like_OxRdtase_N"/>
</dbReference>
<evidence type="ECO:0000313" key="5">
    <source>
        <dbReference type="EMBL" id="MFC5647699.1"/>
    </source>
</evidence>
<dbReference type="SUPFAM" id="SSF55347">
    <property type="entry name" value="Glyceraldehyde-3-phosphate dehydrogenase-like, C-terminal domain"/>
    <property type="match status" value="1"/>
</dbReference>
<sequence length="331" mass="36356">MSKQTIKWGILGPGGISSTFVKDLAYTAGAELIAVGGRSLEKAERFAKEYHIPRAYGSVEQLAWDADVEIVYVGTLHPAHKENVLALLRAGKAVLCEKPFCMNAAEAKEMITLAGESRIFLMEAMWTRYLPPIRKVREWLAEGRIGEVRMLKADFGFNIGWQPESRLLDPALGGGALMDAGIYPVSFASMVFGGQPAKIMSSARIGETGVDEQFSLLFEYEGGRTAALNGAVQLGMVNDAYIYGTNGYIHVPNFLFGKSASLHVAKEEPVAYEDDRPSNGYAFEAEEAMACLREGRLESAVMPLQETLDIMTTLDEIRRQWGLRYPADGLV</sequence>
<accession>A0ABW0VS43</accession>
<dbReference type="SUPFAM" id="SSF51735">
    <property type="entry name" value="NAD(P)-binding Rossmann-fold domains"/>
    <property type="match status" value="1"/>
</dbReference>
<keyword evidence="2" id="KW-0560">Oxidoreductase</keyword>
<reference evidence="6" key="1">
    <citation type="journal article" date="2019" name="Int. J. Syst. Evol. Microbiol.">
        <title>The Global Catalogue of Microorganisms (GCM) 10K type strain sequencing project: providing services to taxonomists for standard genome sequencing and annotation.</title>
        <authorList>
            <consortium name="The Broad Institute Genomics Platform"/>
            <consortium name="The Broad Institute Genome Sequencing Center for Infectious Disease"/>
            <person name="Wu L."/>
            <person name="Ma J."/>
        </authorList>
    </citation>
    <scope>NUCLEOTIDE SEQUENCE [LARGE SCALE GENOMIC DNA]</scope>
    <source>
        <strain evidence="6">CGMCC 1.3240</strain>
    </source>
</reference>
<keyword evidence="6" id="KW-1185">Reference proteome</keyword>
<dbReference type="PANTHER" id="PTHR22604:SF105">
    <property type="entry name" value="TRANS-1,2-DIHYDROBENZENE-1,2-DIOL DEHYDROGENASE"/>
    <property type="match status" value="1"/>
</dbReference>